<feature type="non-terminal residue" evidence="2">
    <location>
        <position position="184"/>
    </location>
</feature>
<feature type="domain" description="PH-like" evidence="1">
    <location>
        <begin position="50"/>
        <end position="182"/>
    </location>
</feature>
<accession>A0A087TKW5</accession>
<sequence>MWLTLENQSDISTNFTNYYDNIKASEFAFGTVPTMKIFVPHYRFRSVRTSCVLCSFSHLQRHFAVYISSSHTPACKKNGEMGYRLIVEYISIIRIIANFDSEQNTADLYFHLEHPPLMYINQEQNHDEDSKLQLQKVSKAKLMEYTSKKFERTFQFCCQCNYTFCKTKNIGRTLVLKISFEDKF</sequence>
<dbReference type="Pfam" id="PF25359">
    <property type="entry name" value="PH_met_RdRP"/>
    <property type="match status" value="1"/>
</dbReference>
<evidence type="ECO:0000313" key="2">
    <source>
        <dbReference type="EMBL" id="KFM65754.1"/>
    </source>
</evidence>
<gene>
    <name evidence="2" type="ORF">X975_18028</name>
</gene>
<keyword evidence="3" id="KW-1185">Reference proteome</keyword>
<organism evidence="2 3">
    <name type="scientific">Stegodyphus mimosarum</name>
    <name type="common">African social velvet spider</name>
    <dbReference type="NCBI Taxonomy" id="407821"/>
    <lineage>
        <taxon>Eukaryota</taxon>
        <taxon>Metazoa</taxon>
        <taxon>Ecdysozoa</taxon>
        <taxon>Arthropoda</taxon>
        <taxon>Chelicerata</taxon>
        <taxon>Arachnida</taxon>
        <taxon>Araneae</taxon>
        <taxon>Araneomorphae</taxon>
        <taxon>Entelegynae</taxon>
        <taxon>Eresoidea</taxon>
        <taxon>Eresidae</taxon>
        <taxon>Stegodyphus</taxon>
    </lineage>
</organism>
<protein>
    <recommendedName>
        <fullName evidence="1">PH-like domain-containing protein</fullName>
    </recommendedName>
</protein>
<dbReference type="OrthoDB" id="6416129at2759"/>
<dbReference type="Proteomes" id="UP000054359">
    <property type="component" value="Unassembled WGS sequence"/>
</dbReference>
<dbReference type="AlphaFoldDB" id="A0A087TKW5"/>
<reference evidence="2 3" key="1">
    <citation type="submission" date="2013-11" db="EMBL/GenBank/DDBJ databases">
        <title>Genome sequencing of Stegodyphus mimosarum.</title>
        <authorList>
            <person name="Bechsgaard J."/>
        </authorList>
    </citation>
    <scope>NUCLEOTIDE SEQUENCE [LARGE SCALE GENOMIC DNA]</scope>
</reference>
<evidence type="ECO:0000313" key="3">
    <source>
        <dbReference type="Proteomes" id="UP000054359"/>
    </source>
</evidence>
<proteinExistence type="predicted"/>
<name>A0A087TKW5_STEMI</name>
<dbReference type="InterPro" id="IPR057493">
    <property type="entry name" value="PH_RdRP-assoc"/>
</dbReference>
<evidence type="ECO:0000259" key="1">
    <source>
        <dbReference type="Pfam" id="PF25359"/>
    </source>
</evidence>
<dbReference type="EMBL" id="KK115689">
    <property type="protein sequence ID" value="KFM65754.1"/>
    <property type="molecule type" value="Genomic_DNA"/>
</dbReference>